<keyword evidence="9" id="KW-1133">Transmembrane helix</keyword>
<feature type="transmembrane region" description="Helical" evidence="9">
    <location>
        <begin position="271"/>
        <end position="295"/>
    </location>
</feature>
<feature type="transmembrane region" description="Helical" evidence="9">
    <location>
        <begin position="368"/>
        <end position="389"/>
    </location>
</feature>
<dbReference type="PANTHER" id="PTHR24421:SF10">
    <property type="entry name" value="NITRATE_NITRITE SENSOR PROTEIN NARQ"/>
    <property type="match status" value="1"/>
</dbReference>
<name>A0ABV1KMZ7_9BACL</name>
<dbReference type="PANTHER" id="PTHR24421">
    <property type="entry name" value="NITRATE/NITRITE SENSOR PROTEIN NARX-RELATED"/>
    <property type="match status" value="1"/>
</dbReference>
<evidence type="ECO:0000313" key="13">
    <source>
        <dbReference type="Proteomes" id="UP001493487"/>
    </source>
</evidence>
<keyword evidence="3" id="KW-0597">Phosphoprotein</keyword>
<keyword evidence="7" id="KW-0067">ATP-binding</keyword>
<comment type="caution">
    <text evidence="12">The sequence shown here is derived from an EMBL/GenBank/DDBJ whole genome shotgun (WGS) entry which is preliminary data.</text>
</comment>
<feature type="transmembrane region" description="Helical" evidence="9">
    <location>
        <begin position="301"/>
        <end position="320"/>
    </location>
</feature>
<feature type="transmembrane region" description="Helical" evidence="9">
    <location>
        <begin position="179"/>
        <end position="200"/>
    </location>
</feature>
<dbReference type="InterPro" id="IPR036890">
    <property type="entry name" value="HATPase_C_sf"/>
</dbReference>
<dbReference type="Gene3D" id="1.20.5.1930">
    <property type="match status" value="1"/>
</dbReference>
<evidence type="ECO:0000313" key="12">
    <source>
        <dbReference type="EMBL" id="MEQ4481172.1"/>
    </source>
</evidence>
<dbReference type="GO" id="GO:0016301">
    <property type="term" value="F:kinase activity"/>
    <property type="evidence" value="ECO:0007669"/>
    <property type="project" value="UniProtKB-KW"/>
</dbReference>
<dbReference type="Pfam" id="PF07730">
    <property type="entry name" value="HisKA_3"/>
    <property type="match status" value="1"/>
</dbReference>
<evidence type="ECO:0000256" key="4">
    <source>
        <dbReference type="ARBA" id="ARBA00022679"/>
    </source>
</evidence>
<evidence type="ECO:0000256" key="5">
    <source>
        <dbReference type="ARBA" id="ARBA00022741"/>
    </source>
</evidence>
<accession>A0ABV1KMZ7</accession>
<keyword evidence="13" id="KW-1185">Reference proteome</keyword>
<evidence type="ECO:0000256" key="6">
    <source>
        <dbReference type="ARBA" id="ARBA00022777"/>
    </source>
</evidence>
<keyword evidence="6 12" id="KW-0418">Kinase</keyword>
<dbReference type="Gene3D" id="3.30.565.10">
    <property type="entry name" value="Histidine kinase-like ATPase, C-terminal domain"/>
    <property type="match status" value="1"/>
</dbReference>
<keyword evidence="4" id="KW-0808">Transferase</keyword>
<evidence type="ECO:0000256" key="9">
    <source>
        <dbReference type="SAM" id="Phobius"/>
    </source>
</evidence>
<dbReference type="RefSeq" id="WP_232182315.1">
    <property type="nucleotide sequence ID" value="NZ_JAIOAP010000001.1"/>
</dbReference>
<evidence type="ECO:0000256" key="7">
    <source>
        <dbReference type="ARBA" id="ARBA00022840"/>
    </source>
</evidence>
<organism evidence="12 13">
    <name type="scientific">Cohnella silvisoli</name>
    <dbReference type="NCBI Taxonomy" id="2873699"/>
    <lineage>
        <taxon>Bacteria</taxon>
        <taxon>Bacillati</taxon>
        <taxon>Bacillota</taxon>
        <taxon>Bacilli</taxon>
        <taxon>Bacillales</taxon>
        <taxon>Paenibacillaceae</taxon>
        <taxon>Cohnella</taxon>
    </lineage>
</organism>
<dbReference type="EMBL" id="JASKHM010000001">
    <property type="protein sequence ID" value="MEQ4481172.1"/>
    <property type="molecule type" value="Genomic_DNA"/>
</dbReference>
<feature type="transmembrane region" description="Helical" evidence="9">
    <location>
        <begin position="329"/>
        <end position="348"/>
    </location>
</feature>
<evidence type="ECO:0000256" key="1">
    <source>
        <dbReference type="ARBA" id="ARBA00000085"/>
    </source>
</evidence>
<evidence type="ECO:0000259" key="10">
    <source>
        <dbReference type="Pfam" id="PF07695"/>
    </source>
</evidence>
<dbReference type="InterPro" id="IPR011623">
    <property type="entry name" value="7TMR_DISM_rcpt_extracell_dom1"/>
</dbReference>
<evidence type="ECO:0000256" key="8">
    <source>
        <dbReference type="ARBA" id="ARBA00023012"/>
    </source>
</evidence>
<keyword evidence="9" id="KW-0812">Transmembrane</keyword>
<keyword evidence="8" id="KW-0902">Two-component regulatory system</keyword>
<dbReference type="SUPFAM" id="SSF55874">
    <property type="entry name" value="ATPase domain of HSP90 chaperone/DNA topoisomerase II/histidine kinase"/>
    <property type="match status" value="1"/>
</dbReference>
<reference evidence="12 13" key="1">
    <citation type="journal article" date="2023" name="Genome Announc.">
        <title>Pan-Genome Analyses of the Genus Cohnella and Proposal of the Novel Species Cohnella silvisoli sp. nov., Isolated from Forest Soil.</title>
        <authorList>
            <person name="Wang C."/>
            <person name="Mao L."/>
            <person name="Bao G."/>
            <person name="Zhu H."/>
        </authorList>
    </citation>
    <scope>NUCLEOTIDE SEQUENCE [LARGE SCALE GENOMIC DNA]</scope>
    <source>
        <strain evidence="12 13">NL03-T5-1</strain>
    </source>
</reference>
<keyword evidence="9" id="KW-0472">Membrane</keyword>
<feature type="transmembrane region" description="Helical" evidence="9">
    <location>
        <begin position="12"/>
        <end position="31"/>
    </location>
</feature>
<evidence type="ECO:0000259" key="11">
    <source>
        <dbReference type="Pfam" id="PF07730"/>
    </source>
</evidence>
<comment type="catalytic activity">
    <reaction evidence="1">
        <text>ATP + protein L-histidine = ADP + protein N-phospho-L-histidine.</text>
        <dbReference type="EC" id="2.7.13.3"/>
    </reaction>
</comment>
<feature type="transmembrane region" description="Helical" evidence="9">
    <location>
        <begin position="207"/>
        <end position="226"/>
    </location>
</feature>
<protein>
    <recommendedName>
        <fullName evidence="2">histidine kinase</fullName>
        <ecNumber evidence="2">2.7.13.3</ecNumber>
    </recommendedName>
</protein>
<feature type="domain" description="7TM-DISM receptor extracellular" evidence="10">
    <location>
        <begin position="179"/>
        <end position="381"/>
    </location>
</feature>
<proteinExistence type="predicted"/>
<keyword evidence="5" id="KW-0547">Nucleotide-binding</keyword>
<sequence>MVGSALRNHFPLLRTMAVLLGFLVLIGWGLISVGRNYDKTGMKTEAWQWAPAHSFHDSAPPQDGWLPYASKPSIQGTGQVYWLKVPLERNPVRDPQLLIFNAVALTVFDKDKHLFTYDPSEHHHRLNLFYHWNLASLPTPLPSEVEILFDNRGGSRPLPWIQLLGKGDLIAHLIQKDTYSFVLAGLFLFSSFVAIGLYFVRRDRLHLYFSLMALCGCYASSVRNYLLQIFWDQPWLSYMELAIFPLGVFGFVSIMNEVFDSKHTRTLRKIRWIILGFTIVTIISAVFLDIVWFGWLLSYPLLTMFLITAAIVLHSIWAAYQDRQEPESVWMLAGFFIVTSVALIHVLRTYMPTFFGWVQDNIPLLYDFPFDILSIALFLFLVCLIRIIVYRFGIMNDQLKAFNQSLESSVQKRTAELRDRELELQEASTRLSHTMRETAEAIASSMVLEERHRITGTIHDTIGHSLTATIVQLEAAKRLLARDPKLAEEKLDASQGLVRRGLEEIRSSARLMRDDFSHYDLQAAITTLINEAEQTTGASIQSRISPLPDSLTTLQKRVLFQALQEGITNGLRHGGSRHFQFTLDTDGFTVWFRLISDGLTYMPSAFGFGLKAMSERVANLGGIMNVTPGNPGCVLTLSLPYAERPIGLLEGER</sequence>
<dbReference type="EC" id="2.7.13.3" evidence="2"/>
<feature type="domain" description="Signal transduction histidine kinase subgroup 3 dimerisation and phosphoacceptor" evidence="11">
    <location>
        <begin position="450"/>
        <end position="514"/>
    </location>
</feature>
<dbReference type="Proteomes" id="UP001493487">
    <property type="component" value="Unassembled WGS sequence"/>
</dbReference>
<feature type="transmembrane region" description="Helical" evidence="9">
    <location>
        <begin position="238"/>
        <end position="259"/>
    </location>
</feature>
<gene>
    <name evidence="12" type="ORF">QJS35_02060</name>
</gene>
<dbReference type="InterPro" id="IPR011712">
    <property type="entry name" value="Sig_transdc_His_kin_sub3_dim/P"/>
</dbReference>
<dbReference type="InterPro" id="IPR050482">
    <property type="entry name" value="Sensor_HK_TwoCompSys"/>
</dbReference>
<evidence type="ECO:0000256" key="3">
    <source>
        <dbReference type="ARBA" id="ARBA00022553"/>
    </source>
</evidence>
<evidence type="ECO:0000256" key="2">
    <source>
        <dbReference type="ARBA" id="ARBA00012438"/>
    </source>
</evidence>
<dbReference type="Pfam" id="PF07695">
    <property type="entry name" value="7TMR-DISM_7TM"/>
    <property type="match status" value="1"/>
</dbReference>